<dbReference type="GO" id="GO:0005886">
    <property type="term" value="C:plasma membrane"/>
    <property type="evidence" value="ECO:0007669"/>
    <property type="project" value="TreeGrafter"/>
</dbReference>
<evidence type="ECO:0000259" key="4">
    <source>
        <dbReference type="PROSITE" id="PS50893"/>
    </source>
</evidence>
<reference evidence="5" key="1">
    <citation type="journal article" date="2021" name="Genome Biol. Evol.">
        <title>A High-Quality Reference Genome for a Parasitic Bivalve with Doubly Uniparental Inheritance (Bivalvia: Unionida).</title>
        <authorList>
            <person name="Smith C.H."/>
        </authorList>
    </citation>
    <scope>NUCLEOTIDE SEQUENCE</scope>
    <source>
        <strain evidence="5">CHS0354</strain>
    </source>
</reference>
<reference evidence="5" key="3">
    <citation type="submission" date="2023-05" db="EMBL/GenBank/DDBJ databases">
        <authorList>
            <person name="Smith C.H."/>
        </authorList>
    </citation>
    <scope>NUCLEOTIDE SEQUENCE</scope>
    <source>
        <strain evidence="5">CHS0354</strain>
        <tissue evidence="5">Mantle</tissue>
    </source>
</reference>
<dbReference type="GO" id="GO:0016887">
    <property type="term" value="F:ATP hydrolysis activity"/>
    <property type="evidence" value="ECO:0007669"/>
    <property type="project" value="InterPro"/>
</dbReference>
<dbReference type="SUPFAM" id="SSF52540">
    <property type="entry name" value="P-loop containing nucleoside triphosphate hydrolases"/>
    <property type="match status" value="1"/>
</dbReference>
<dbReference type="Gene3D" id="3.10.20.310">
    <property type="entry name" value="membrane protein fhac"/>
    <property type="match status" value="1"/>
</dbReference>
<dbReference type="InterPro" id="IPR015854">
    <property type="entry name" value="ABC_transpr_LolD-like"/>
</dbReference>
<dbReference type="GO" id="GO:0022857">
    <property type="term" value="F:transmembrane transporter activity"/>
    <property type="evidence" value="ECO:0007669"/>
    <property type="project" value="TreeGrafter"/>
</dbReference>
<reference evidence="5" key="2">
    <citation type="journal article" date="2021" name="Genome Biol. Evol.">
        <title>Developing a high-quality reference genome for a parasitic bivalve with doubly uniparental inheritance (Bivalvia: Unionida).</title>
        <authorList>
            <person name="Smith C.H."/>
        </authorList>
    </citation>
    <scope>NUCLEOTIDE SEQUENCE</scope>
    <source>
        <strain evidence="5">CHS0354</strain>
        <tissue evidence="5">Mantle</tissue>
    </source>
</reference>
<dbReference type="PANTHER" id="PTHR24220:SF689">
    <property type="entry name" value="LIPOPROTEIN-RELEASING SYSTEM ATP-BINDING PROTEIN LOLD"/>
    <property type="match status" value="1"/>
</dbReference>
<gene>
    <name evidence="5" type="ORF">CHS0354_018440</name>
</gene>
<protein>
    <recommendedName>
        <fullName evidence="4">ABC transporter domain-containing protein</fullName>
    </recommendedName>
</protein>
<dbReference type="GO" id="GO:0005524">
    <property type="term" value="F:ATP binding"/>
    <property type="evidence" value="ECO:0007669"/>
    <property type="project" value="UniProtKB-KW"/>
</dbReference>
<dbReference type="AlphaFoldDB" id="A0AAE0TAM5"/>
<evidence type="ECO:0000256" key="2">
    <source>
        <dbReference type="ARBA" id="ARBA00022741"/>
    </source>
</evidence>
<dbReference type="PROSITE" id="PS50893">
    <property type="entry name" value="ABC_TRANSPORTER_2"/>
    <property type="match status" value="1"/>
</dbReference>
<feature type="domain" description="ABC transporter" evidence="4">
    <location>
        <begin position="6"/>
        <end position="231"/>
    </location>
</feature>
<dbReference type="SMART" id="SM00382">
    <property type="entry name" value="AAA"/>
    <property type="match status" value="1"/>
</dbReference>
<accession>A0AAE0TAM5</accession>
<proteinExistence type="inferred from homology"/>
<dbReference type="GO" id="GO:0089705">
    <property type="term" value="P:protein localization to outer membrane"/>
    <property type="evidence" value="ECO:0007669"/>
    <property type="project" value="TreeGrafter"/>
</dbReference>
<dbReference type="Proteomes" id="UP001195483">
    <property type="component" value="Unassembled WGS sequence"/>
</dbReference>
<sequence length="490" mass="54908">MKQVHISLRAVGKTYKGVSEELEVLKGISLEIPPAMKLCIVGRSGSGKSTLLHMLGTLDNPDRGHITYNGEEFHRLLPDFTALENVMMPGIIRGDNRTELENRAAEILDYLELSPAQCTINRANCPGGSSNGQRLRGAVICSPAVILADEPTGNLDSISAASVFQLLCRLSSEKKCTLVLVTHNRELMKGMDECYELNKNNCRLNPGQVYAQEETDGAVIHRNRLLIILMPRLKSLKSLPVLRMTHLLIRKGKRIPSNKVQLKGAYLRVSDDIRSLYNLGYFDDVRVYADDTDRRKISLTFEFKEKPQILNIRFQSKDSYTADTFRLITMLTKIRETRFPAEKRIILRMCPVILAGEPVSPLPESRMRSAILGHMSVSKLEEVMTLKQYNMLDYAKLANDMEIIREEYKKAGVLPDSEGDRYYTGEIKVSSGDNNPREKLPGRLFFLAGIPLKGGTLANFVLSFLDKGVIKTGGGVRTNLQQENETGFTP</sequence>
<keyword evidence="3" id="KW-0067">ATP-binding</keyword>
<dbReference type="EMBL" id="JAEAOA010001141">
    <property type="protein sequence ID" value="KAK3606846.1"/>
    <property type="molecule type" value="Genomic_DNA"/>
</dbReference>
<dbReference type="InterPro" id="IPR003439">
    <property type="entry name" value="ABC_transporter-like_ATP-bd"/>
</dbReference>
<evidence type="ECO:0000256" key="1">
    <source>
        <dbReference type="ARBA" id="ARBA00005417"/>
    </source>
</evidence>
<dbReference type="Gene3D" id="3.40.50.300">
    <property type="entry name" value="P-loop containing nucleotide triphosphate hydrolases"/>
    <property type="match status" value="1"/>
</dbReference>
<evidence type="ECO:0000256" key="3">
    <source>
        <dbReference type="ARBA" id="ARBA00022840"/>
    </source>
</evidence>
<dbReference type="PANTHER" id="PTHR24220">
    <property type="entry name" value="IMPORT ATP-BINDING PROTEIN"/>
    <property type="match status" value="1"/>
</dbReference>
<dbReference type="InterPro" id="IPR027417">
    <property type="entry name" value="P-loop_NTPase"/>
</dbReference>
<dbReference type="GO" id="GO:0044874">
    <property type="term" value="P:lipoprotein localization to outer membrane"/>
    <property type="evidence" value="ECO:0007669"/>
    <property type="project" value="TreeGrafter"/>
</dbReference>
<evidence type="ECO:0000313" key="6">
    <source>
        <dbReference type="Proteomes" id="UP001195483"/>
    </source>
</evidence>
<organism evidence="5 6">
    <name type="scientific">Potamilus streckersoni</name>
    <dbReference type="NCBI Taxonomy" id="2493646"/>
    <lineage>
        <taxon>Eukaryota</taxon>
        <taxon>Metazoa</taxon>
        <taxon>Spiralia</taxon>
        <taxon>Lophotrochozoa</taxon>
        <taxon>Mollusca</taxon>
        <taxon>Bivalvia</taxon>
        <taxon>Autobranchia</taxon>
        <taxon>Heteroconchia</taxon>
        <taxon>Palaeoheterodonta</taxon>
        <taxon>Unionida</taxon>
        <taxon>Unionoidea</taxon>
        <taxon>Unionidae</taxon>
        <taxon>Ambleminae</taxon>
        <taxon>Lampsilini</taxon>
        <taxon>Potamilus</taxon>
    </lineage>
</organism>
<keyword evidence="6" id="KW-1185">Reference proteome</keyword>
<comment type="similarity">
    <text evidence="1">Belongs to the ABC transporter superfamily.</text>
</comment>
<dbReference type="Pfam" id="PF00005">
    <property type="entry name" value="ABC_tran"/>
    <property type="match status" value="1"/>
</dbReference>
<keyword evidence="2" id="KW-0547">Nucleotide-binding</keyword>
<evidence type="ECO:0000313" key="5">
    <source>
        <dbReference type="EMBL" id="KAK3606846.1"/>
    </source>
</evidence>
<comment type="caution">
    <text evidence="5">The sequence shown here is derived from an EMBL/GenBank/DDBJ whole genome shotgun (WGS) entry which is preliminary data.</text>
</comment>
<name>A0AAE0TAM5_9BIVA</name>
<dbReference type="InterPro" id="IPR003593">
    <property type="entry name" value="AAA+_ATPase"/>
</dbReference>